<dbReference type="Pfam" id="PF00581">
    <property type="entry name" value="Rhodanese"/>
    <property type="match status" value="1"/>
</dbReference>
<keyword evidence="1" id="KW-0732">Signal</keyword>
<reference evidence="3 4" key="1">
    <citation type="journal article" date="2012" name="Stand. Genomic Sci.">
        <title>Complete genome sequence of the aerobic, heterotroph Marinithermus hydrothermalis type strain (T1(T)) from a deep-sea hydrothermal vent chimney.</title>
        <authorList>
            <person name="Copeland A."/>
            <person name="Gu W."/>
            <person name="Yasawong M."/>
            <person name="Lapidus A."/>
            <person name="Lucas S."/>
            <person name="Deshpande S."/>
            <person name="Pagani I."/>
            <person name="Tapia R."/>
            <person name="Cheng J.F."/>
            <person name="Goodwin L.A."/>
            <person name="Pitluck S."/>
            <person name="Liolios K."/>
            <person name="Ivanova N."/>
            <person name="Mavromatis K."/>
            <person name="Mikhailova N."/>
            <person name="Pati A."/>
            <person name="Chen A."/>
            <person name="Palaniappan K."/>
            <person name="Land M."/>
            <person name="Pan C."/>
            <person name="Brambilla E.M."/>
            <person name="Rohde M."/>
            <person name="Tindall B.J."/>
            <person name="Sikorski J."/>
            <person name="Goker M."/>
            <person name="Detter J.C."/>
            <person name="Bristow J."/>
            <person name="Eisen J.A."/>
            <person name="Markowitz V."/>
            <person name="Hugenholtz P."/>
            <person name="Kyrpides N.C."/>
            <person name="Klenk H.P."/>
            <person name="Woyke T."/>
        </authorList>
    </citation>
    <scope>NUCLEOTIDE SEQUENCE [LARGE SCALE GENOMIC DNA]</scope>
    <source>
        <strain evidence="4">DSM 14884 / JCM 11576 / T1</strain>
    </source>
</reference>
<dbReference type="PANTHER" id="PTHR43031:SF1">
    <property type="entry name" value="PYRIDINE NUCLEOTIDE-DISULPHIDE OXIDOREDUCTASE"/>
    <property type="match status" value="1"/>
</dbReference>
<evidence type="ECO:0000256" key="1">
    <source>
        <dbReference type="SAM" id="SignalP"/>
    </source>
</evidence>
<organism evidence="3 4">
    <name type="scientific">Marinithermus hydrothermalis (strain DSM 14884 / JCM 11576 / T1)</name>
    <dbReference type="NCBI Taxonomy" id="869210"/>
    <lineage>
        <taxon>Bacteria</taxon>
        <taxon>Thermotogati</taxon>
        <taxon>Deinococcota</taxon>
        <taxon>Deinococci</taxon>
        <taxon>Thermales</taxon>
        <taxon>Thermaceae</taxon>
        <taxon>Marinithermus</taxon>
    </lineage>
</organism>
<proteinExistence type="predicted"/>
<dbReference type="KEGG" id="mhd:Marky_0367"/>
<dbReference type="Proteomes" id="UP000007030">
    <property type="component" value="Chromosome"/>
</dbReference>
<dbReference type="SMART" id="SM00450">
    <property type="entry name" value="RHOD"/>
    <property type="match status" value="1"/>
</dbReference>
<keyword evidence="4" id="KW-1185">Reference proteome</keyword>
<dbReference type="RefSeq" id="WP_013703175.1">
    <property type="nucleotide sequence ID" value="NC_015387.1"/>
</dbReference>
<feature type="chain" id="PRO_5003282793" evidence="1">
    <location>
        <begin position="24"/>
        <end position="129"/>
    </location>
</feature>
<sequence length="129" mass="14688">MELRMRRVLLLLLGLLFVLAACAPQGRYTDVSVDDLYDRLNDPSVYIVDVRTPGEFAAGHVPGAVNLPLQEIDRWWNELPKDRPVYVYCRSGSRSRQASEYLKRKGFTNIYNVTGGILDWQAAGYPLVR</sequence>
<gene>
    <name evidence="3" type="ordered locus">Marky_0367</name>
</gene>
<dbReference type="EMBL" id="CP002630">
    <property type="protein sequence ID" value="AEB11120.1"/>
    <property type="molecule type" value="Genomic_DNA"/>
</dbReference>
<name>F2NQ19_MARHT</name>
<dbReference type="InterPro" id="IPR001307">
    <property type="entry name" value="Thiosulphate_STrfase_CS"/>
</dbReference>
<dbReference type="PANTHER" id="PTHR43031">
    <property type="entry name" value="FAD-DEPENDENT OXIDOREDUCTASE"/>
    <property type="match status" value="1"/>
</dbReference>
<feature type="signal peptide" evidence="1">
    <location>
        <begin position="1"/>
        <end position="23"/>
    </location>
</feature>
<dbReference type="InterPro" id="IPR036873">
    <property type="entry name" value="Rhodanese-like_dom_sf"/>
</dbReference>
<dbReference type="eggNOG" id="COG0607">
    <property type="taxonomic scope" value="Bacteria"/>
</dbReference>
<dbReference type="InterPro" id="IPR050229">
    <property type="entry name" value="GlpE_sulfurtransferase"/>
</dbReference>
<dbReference type="Gene3D" id="3.40.250.10">
    <property type="entry name" value="Rhodanese-like domain"/>
    <property type="match status" value="1"/>
</dbReference>
<dbReference type="FunFam" id="3.40.250.10:FF:000049">
    <property type="entry name" value="Phage shock protein E"/>
    <property type="match status" value="1"/>
</dbReference>
<dbReference type="PROSITE" id="PS50206">
    <property type="entry name" value="RHODANESE_3"/>
    <property type="match status" value="1"/>
</dbReference>
<feature type="domain" description="Rhodanese" evidence="2">
    <location>
        <begin position="41"/>
        <end position="129"/>
    </location>
</feature>
<dbReference type="GO" id="GO:0004792">
    <property type="term" value="F:thiosulfate-cyanide sulfurtransferase activity"/>
    <property type="evidence" value="ECO:0007669"/>
    <property type="project" value="InterPro"/>
</dbReference>
<evidence type="ECO:0000313" key="4">
    <source>
        <dbReference type="Proteomes" id="UP000007030"/>
    </source>
</evidence>
<protein>
    <submittedName>
        <fullName evidence="3">Rhodanese-like protein</fullName>
    </submittedName>
</protein>
<dbReference type="CDD" id="cd00158">
    <property type="entry name" value="RHOD"/>
    <property type="match status" value="1"/>
</dbReference>
<evidence type="ECO:0000313" key="3">
    <source>
        <dbReference type="EMBL" id="AEB11120.1"/>
    </source>
</evidence>
<evidence type="ECO:0000259" key="2">
    <source>
        <dbReference type="PROSITE" id="PS50206"/>
    </source>
</evidence>
<accession>F2NQ19</accession>
<dbReference type="InterPro" id="IPR001763">
    <property type="entry name" value="Rhodanese-like_dom"/>
</dbReference>
<dbReference type="SUPFAM" id="SSF52821">
    <property type="entry name" value="Rhodanese/Cell cycle control phosphatase"/>
    <property type="match status" value="1"/>
</dbReference>
<dbReference type="HOGENOM" id="CLU_089574_1_4_0"/>
<dbReference type="AlphaFoldDB" id="F2NQ19"/>
<dbReference type="STRING" id="869210.Marky_0367"/>
<dbReference type="PROSITE" id="PS51257">
    <property type="entry name" value="PROKAR_LIPOPROTEIN"/>
    <property type="match status" value="1"/>
</dbReference>
<dbReference type="PROSITE" id="PS00380">
    <property type="entry name" value="RHODANESE_1"/>
    <property type="match status" value="1"/>
</dbReference>